<evidence type="ECO:0000259" key="2">
    <source>
        <dbReference type="PROSITE" id="PS51819"/>
    </source>
</evidence>
<keyword evidence="1" id="KW-0479">Metal-binding</keyword>
<protein>
    <submittedName>
        <fullName evidence="3">VOC family protein</fullName>
    </submittedName>
</protein>
<dbReference type="EMBL" id="JAABOQ010000001">
    <property type="protein sequence ID" value="NER15967.1"/>
    <property type="molecule type" value="Genomic_DNA"/>
</dbReference>
<organism evidence="3 4">
    <name type="scientific">Spongiivirga citrea</name>
    <dbReference type="NCBI Taxonomy" id="1481457"/>
    <lineage>
        <taxon>Bacteria</taxon>
        <taxon>Pseudomonadati</taxon>
        <taxon>Bacteroidota</taxon>
        <taxon>Flavobacteriia</taxon>
        <taxon>Flavobacteriales</taxon>
        <taxon>Flavobacteriaceae</taxon>
        <taxon>Spongiivirga</taxon>
    </lineage>
</organism>
<comment type="caution">
    <text evidence="3">The sequence shown here is derived from an EMBL/GenBank/DDBJ whole genome shotgun (WGS) entry which is preliminary data.</text>
</comment>
<gene>
    <name evidence="3" type="ORF">GWK10_02035</name>
</gene>
<proteinExistence type="predicted"/>
<dbReference type="PANTHER" id="PTHR36113">
    <property type="entry name" value="LYASE, PUTATIVE-RELATED-RELATED"/>
    <property type="match status" value="1"/>
</dbReference>
<name>A0A6M0CKL3_9FLAO</name>
<reference evidence="3 4" key="1">
    <citation type="submission" date="2020-01" db="EMBL/GenBank/DDBJ databases">
        <title>Spongiivirga citrea KCTC 32990T.</title>
        <authorList>
            <person name="Wang G."/>
        </authorList>
    </citation>
    <scope>NUCLEOTIDE SEQUENCE [LARGE SCALE GENOMIC DNA]</scope>
    <source>
        <strain evidence="3 4">KCTC 32990</strain>
    </source>
</reference>
<dbReference type="InterPro" id="IPR037523">
    <property type="entry name" value="VOC_core"/>
</dbReference>
<dbReference type="InterPro" id="IPR029068">
    <property type="entry name" value="Glyas_Bleomycin-R_OHBP_Dase"/>
</dbReference>
<sequence>MKILRNILLIGTLSISVLSAQEIEVQFDHEAILVKDLSESAQFYMNVIGLKEIEDGTGLDHIRWFSLGNNTELHIIEDKNHKQADVKGVHFALRVNDLDMFIKHLQKQKIGFENWFGKANATNDRPDGIRQVYLKDPSGYWIEINGK</sequence>
<dbReference type="PROSITE" id="PS51819">
    <property type="entry name" value="VOC"/>
    <property type="match status" value="1"/>
</dbReference>
<dbReference type="RefSeq" id="WP_164029228.1">
    <property type="nucleotide sequence ID" value="NZ_JAABOQ010000001.1"/>
</dbReference>
<dbReference type="AlphaFoldDB" id="A0A6M0CKL3"/>
<keyword evidence="4" id="KW-1185">Reference proteome</keyword>
<dbReference type="InterPro" id="IPR004360">
    <property type="entry name" value="Glyas_Fos-R_dOase_dom"/>
</dbReference>
<evidence type="ECO:0000256" key="1">
    <source>
        <dbReference type="ARBA" id="ARBA00022723"/>
    </source>
</evidence>
<feature type="domain" description="VOC" evidence="2">
    <location>
        <begin position="26"/>
        <end position="147"/>
    </location>
</feature>
<dbReference type="PANTHER" id="PTHR36113:SF6">
    <property type="entry name" value="FOSFOMYCIN RESISTANCE PROTEIN FOSX"/>
    <property type="match status" value="1"/>
</dbReference>
<evidence type="ECO:0000313" key="3">
    <source>
        <dbReference type="EMBL" id="NER15967.1"/>
    </source>
</evidence>
<accession>A0A6M0CKL3</accession>
<dbReference type="InterPro" id="IPR051332">
    <property type="entry name" value="Fosfomycin_Res_Enzymes"/>
</dbReference>
<dbReference type="GO" id="GO:0046872">
    <property type="term" value="F:metal ion binding"/>
    <property type="evidence" value="ECO:0007669"/>
    <property type="project" value="UniProtKB-KW"/>
</dbReference>
<evidence type="ECO:0000313" key="4">
    <source>
        <dbReference type="Proteomes" id="UP000474296"/>
    </source>
</evidence>
<dbReference type="Pfam" id="PF00903">
    <property type="entry name" value="Glyoxalase"/>
    <property type="match status" value="1"/>
</dbReference>
<dbReference type="Gene3D" id="3.10.180.10">
    <property type="entry name" value="2,3-Dihydroxybiphenyl 1,2-Dioxygenase, domain 1"/>
    <property type="match status" value="1"/>
</dbReference>
<dbReference type="SUPFAM" id="SSF54593">
    <property type="entry name" value="Glyoxalase/Bleomycin resistance protein/Dihydroxybiphenyl dioxygenase"/>
    <property type="match status" value="1"/>
</dbReference>
<dbReference type="Proteomes" id="UP000474296">
    <property type="component" value="Unassembled WGS sequence"/>
</dbReference>